<feature type="transmembrane region" description="Helical" evidence="1">
    <location>
        <begin position="90"/>
        <end position="108"/>
    </location>
</feature>
<gene>
    <name evidence="2" type="ORF">IAC69_02730</name>
</gene>
<dbReference type="Proteomes" id="UP000823630">
    <property type="component" value="Unassembled WGS sequence"/>
</dbReference>
<comment type="caution">
    <text evidence="2">The sequence shown here is derived from an EMBL/GenBank/DDBJ whole genome shotgun (WGS) entry which is preliminary data.</text>
</comment>
<keyword evidence="1" id="KW-0472">Membrane</keyword>
<organism evidence="2 3">
    <name type="scientific">Candidatus Enterousia avistercoris</name>
    <dbReference type="NCBI Taxonomy" id="2840788"/>
    <lineage>
        <taxon>Bacteria</taxon>
        <taxon>Pseudomonadati</taxon>
        <taxon>Pseudomonadota</taxon>
        <taxon>Alphaproteobacteria</taxon>
        <taxon>Candidatus Enterousia</taxon>
    </lineage>
</organism>
<sequence>MVSTNNKLKRVAYSAGMGIFSGVCSGVLTAAMLAAMGLVAHGTGYVINRNISDYSLKHRFETAYNFNAPESHKYYYVNGGTAEKYAMTPYGMYGIIGAFAGISALFGAKVGNWVAKDKEQEEIIRKQQQKTR</sequence>
<reference evidence="2" key="1">
    <citation type="submission" date="2020-10" db="EMBL/GenBank/DDBJ databases">
        <authorList>
            <person name="Gilroy R."/>
        </authorList>
    </citation>
    <scope>NUCLEOTIDE SEQUENCE</scope>
    <source>
        <strain evidence="2">8207</strain>
    </source>
</reference>
<dbReference type="EMBL" id="JADINC010000044">
    <property type="protein sequence ID" value="MBO8425374.1"/>
    <property type="molecule type" value="Genomic_DNA"/>
</dbReference>
<reference evidence="2" key="2">
    <citation type="journal article" date="2021" name="PeerJ">
        <title>Extensive microbial diversity within the chicken gut microbiome revealed by metagenomics and culture.</title>
        <authorList>
            <person name="Gilroy R."/>
            <person name="Ravi A."/>
            <person name="Getino M."/>
            <person name="Pursley I."/>
            <person name="Horton D.L."/>
            <person name="Alikhan N.F."/>
            <person name="Baker D."/>
            <person name="Gharbi K."/>
            <person name="Hall N."/>
            <person name="Watson M."/>
            <person name="Adriaenssens E.M."/>
            <person name="Foster-Nyarko E."/>
            <person name="Jarju S."/>
            <person name="Secka A."/>
            <person name="Antonio M."/>
            <person name="Oren A."/>
            <person name="Chaudhuri R.R."/>
            <person name="La Ragione R."/>
            <person name="Hildebrand F."/>
            <person name="Pallen M.J."/>
        </authorList>
    </citation>
    <scope>NUCLEOTIDE SEQUENCE</scope>
    <source>
        <strain evidence="2">8207</strain>
    </source>
</reference>
<evidence type="ECO:0000313" key="2">
    <source>
        <dbReference type="EMBL" id="MBO8425374.1"/>
    </source>
</evidence>
<dbReference type="AlphaFoldDB" id="A0A9D9GUS5"/>
<keyword evidence="1" id="KW-1133">Transmembrane helix</keyword>
<feature type="transmembrane region" description="Helical" evidence="1">
    <location>
        <begin position="12"/>
        <end position="40"/>
    </location>
</feature>
<evidence type="ECO:0000256" key="1">
    <source>
        <dbReference type="SAM" id="Phobius"/>
    </source>
</evidence>
<proteinExistence type="predicted"/>
<accession>A0A9D9GUS5</accession>
<protein>
    <submittedName>
        <fullName evidence="2">Uncharacterized protein</fullName>
    </submittedName>
</protein>
<evidence type="ECO:0000313" key="3">
    <source>
        <dbReference type="Proteomes" id="UP000823630"/>
    </source>
</evidence>
<keyword evidence="1" id="KW-0812">Transmembrane</keyword>
<name>A0A9D9GUS5_9PROT</name>